<evidence type="ECO:0000313" key="2">
    <source>
        <dbReference type="Proteomes" id="UP000054477"/>
    </source>
</evidence>
<accession>A0A0C9WJ00</accession>
<dbReference type="EMBL" id="KN838821">
    <property type="protein sequence ID" value="KIJ93829.1"/>
    <property type="molecule type" value="Genomic_DNA"/>
</dbReference>
<dbReference type="OrthoDB" id="3021143at2759"/>
<keyword evidence="2" id="KW-1185">Reference proteome</keyword>
<sequence>GSASAPGPRYLYYRPYQEDGTLESRSPAYSNDHFVSHILSKAITPPHTAASLKSHLCKIEGFSGLKNAYLYLSLLSQTILDNSSCLPLMNRYGPGSSEKEPMVLLIKNAEKRSTGEPQTLAGLSENPLASNINYVHYHYYNKEGETVSKMSFDEDDPALGHINSLSVAPPFNVSSLKARLAKVEGIGAKNLQLFEDLSADSPMSDSASVALLTDQYPGSTADEPMAFVCLNSVDSLLASELPVTRIKLRTTKTFGPYFDWLPIVKGEILLSIGLKIMRKDYAMGTYYEGYMVTNSASKHGCE</sequence>
<evidence type="ECO:0000313" key="1">
    <source>
        <dbReference type="EMBL" id="KIJ93829.1"/>
    </source>
</evidence>
<dbReference type="HOGENOM" id="CLU_033651_2_1_1"/>
<name>A0A0C9WJ00_9AGAR</name>
<gene>
    <name evidence="1" type="ORF">K443DRAFT_111438</name>
</gene>
<dbReference type="AlphaFoldDB" id="A0A0C9WJ00"/>
<feature type="non-terminal residue" evidence="1">
    <location>
        <position position="1"/>
    </location>
</feature>
<organism evidence="1 2">
    <name type="scientific">Laccaria amethystina LaAM-08-1</name>
    <dbReference type="NCBI Taxonomy" id="1095629"/>
    <lineage>
        <taxon>Eukaryota</taxon>
        <taxon>Fungi</taxon>
        <taxon>Dikarya</taxon>
        <taxon>Basidiomycota</taxon>
        <taxon>Agaricomycotina</taxon>
        <taxon>Agaricomycetes</taxon>
        <taxon>Agaricomycetidae</taxon>
        <taxon>Agaricales</taxon>
        <taxon>Agaricineae</taxon>
        <taxon>Hydnangiaceae</taxon>
        <taxon>Laccaria</taxon>
    </lineage>
</organism>
<proteinExistence type="predicted"/>
<dbReference type="Proteomes" id="UP000054477">
    <property type="component" value="Unassembled WGS sequence"/>
</dbReference>
<protein>
    <submittedName>
        <fullName evidence="1">Uncharacterized protein</fullName>
    </submittedName>
</protein>
<reference evidence="1 2" key="1">
    <citation type="submission" date="2014-04" db="EMBL/GenBank/DDBJ databases">
        <authorList>
            <consortium name="DOE Joint Genome Institute"/>
            <person name="Kuo A."/>
            <person name="Kohler A."/>
            <person name="Nagy L.G."/>
            <person name="Floudas D."/>
            <person name="Copeland A."/>
            <person name="Barry K.W."/>
            <person name="Cichocki N."/>
            <person name="Veneault-Fourrey C."/>
            <person name="LaButti K."/>
            <person name="Lindquist E.A."/>
            <person name="Lipzen A."/>
            <person name="Lundell T."/>
            <person name="Morin E."/>
            <person name="Murat C."/>
            <person name="Sun H."/>
            <person name="Tunlid A."/>
            <person name="Henrissat B."/>
            <person name="Grigoriev I.V."/>
            <person name="Hibbett D.S."/>
            <person name="Martin F."/>
            <person name="Nordberg H.P."/>
            <person name="Cantor M.N."/>
            <person name="Hua S.X."/>
        </authorList>
    </citation>
    <scope>NUCLEOTIDE SEQUENCE [LARGE SCALE GENOMIC DNA]</scope>
    <source>
        <strain evidence="1 2">LaAM-08-1</strain>
    </source>
</reference>
<reference evidence="2" key="2">
    <citation type="submission" date="2015-01" db="EMBL/GenBank/DDBJ databases">
        <title>Evolutionary Origins and Diversification of the Mycorrhizal Mutualists.</title>
        <authorList>
            <consortium name="DOE Joint Genome Institute"/>
            <consortium name="Mycorrhizal Genomics Consortium"/>
            <person name="Kohler A."/>
            <person name="Kuo A."/>
            <person name="Nagy L.G."/>
            <person name="Floudas D."/>
            <person name="Copeland A."/>
            <person name="Barry K.W."/>
            <person name="Cichocki N."/>
            <person name="Veneault-Fourrey C."/>
            <person name="LaButti K."/>
            <person name="Lindquist E.A."/>
            <person name="Lipzen A."/>
            <person name="Lundell T."/>
            <person name="Morin E."/>
            <person name="Murat C."/>
            <person name="Riley R."/>
            <person name="Ohm R."/>
            <person name="Sun H."/>
            <person name="Tunlid A."/>
            <person name="Henrissat B."/>
            <person name="Grigoriev I.V."/>
            <person name="Hibbett D.S."/>
            <person name="Martin F."/>
        </authorList>
    </citation>
    <scope>NUCLEOTIDE SEQUENCE [LARGE SCALE GENOMIC DNA]</scope>
    <source>
        <strain evidence="2">LaAM-08-1</strain>
    </source>
</reference>